<dbReference type="EMBL" id="JAENGZ010000100">
    <property type="protein sequence ID" value="KAG6969330.1"/>
    <property type="molecule type" value="Genomic_DNA"/>
</dbReference>
<dbReference type="GO" id="GO:0019948">
    <property type="term" value="F:SUMO activating enzyme activity"/>
    <property type="evidence" value="ECO:0007669"/>
    <property type="project" value="TreeGrafter"/>
</dbReference>
<dbReference type="Pfam" id="PF00899">
    <property type="entry name" value="ThiF"/>
    <property type="match status" value="1"/>
</dbReference>
<dbReference type="PANTHER" id="PTHR10953:SF5">
    <property type="entry name" value="SUMO-ACTIVATING ENZYME SUBUNIT 2"/>
    <property type="match status" value="1"/>
</dbReference>
<dbReference type="InterPro" id="IPR019572">
    <property type="entry name" value="UBA_E1_SCCH"/>
</dbReference>
<accession>A0A8T1URZ8</accession>
<gene>
    <name evidence="8" type="ORF">JG687_00003291</name>
</gene>
<evidence type="ECO:0000256" key="2">
    <source>
        <dbReference type="ARBA" id="ARBA00022741"/>
    </source>
</evidence>
<evidence type="ECO:0000313" key="8">
    <source>
        <dbReference type="EMBL" id="KAG6969330.1"/>
    </source>
</evidence>
<dbReference type="InterPro" id="IPR033127">
    <property type="entry name" value="UBQ-activ_enz_E1_Cys_AS"/>
</dbReference>
<dbReference type="VEuPathDB" id="FungiDB:PC110_g2318"/>
<comment type="similarity">
    <text evidence="1">Belongs to the ubiquitin-activating E1 family.</text>
</comment>
<evidence type="ECO:0000256" key="4">
    <source>
        <dbReference type="ARBA" id="ARBA00043952"/>
    </source>
</evidence>
<dbReference type="VEuPathDB" id="FungiDB:PC110_g2316"/>
<dbReference type="Proteomes" id="UP000688947">
    <property type="component" value="Unassembled WGS sequence"/>
</dbReference>
<comment type="caution">
    <text evidence="8">The sequence shown here is derived from an EMBL/GenBank/DDBJ whole genome shotgun (WGS) entry which is preliminary data.</text>
</comment>
<dbReference type="Pfam" id="PF14732">
    <property type="entry name" value="UAE_UbL"/>
    <property type="match status" value="1"/>
</dbReference>
<protein>
    <recommendedName>
        <fullName evidence="7">EF-hand domain-containing protein</fullName>
    </recommendedName>
</protein>
<dbReference type="OrthoDB" id="10255449at2759"/>
<dbReference type="Pfam" id="PF10585">
    <property type="entry name" value="UBA_E1_SCCH"/>
    <property type="match status" value="1"/>
</dbReference>
<keyword evidence="3" id="KW-0067">ATP-binding</keyword>
<dbReference type="GO" id="GO:0016925">
    <property type="term" value="P:protein sumoylation"/>
    <property type="evidence" value="ECO:0007669"/>
    <property type="project" value="TreeGrafter"/>
</dbReference>
<dbReference type="InterPro" id="IPR045886">
    <property type="entry name" value="ThiF/MoeB/HesA"/>
</dbReference>
<organism evidence="8 9">
    <name type="scientific">Phytophthora cactorum</name>
    <dbReference type="NCBI Taxonomy" id="29920"/>
    <lineage>
        <taxon>Eukaryota</taxon>
        <taxon>Sar</taxon>
        <taxon>Stramenopiles</taxon>
        <taxon>Oomycota</taxon>
        <taxon>Peronosporomycetes</taxon>
        <taxon>Peronosporales</taxon>
        <taxon>Peronosporaceae</taxon>
        <taxon>Phytophthora</taxon>
    </lineage>
</organism>
<dbReference type="GO" id="GO:0005509">
    <property type="term" value="F:calcium ion binding"/>
    <property type="evidence" value="ECO:0007669"/>
    <property type="project" value="InterPro"/>
</dbReference>
<dbReference type="GO" id="GO:0005737">
    <property type="term" value="C:cytoplasm"/>
    <property type="evidence" value="ECO:0007669"/>
    <property type="project" value="TreeGrafter"/>
</dbReference>
<dbReference type="GO" id="GO:0005524">
    <property type="term" value="F:ATP binding"/>
    <property type="evidence" value="ECO:0007669"/>
    <property type="project" value="UniProtKB-KW"/>
</dbReference>
<evidence type="ECO:0000313" key="9">
    <source>
        <dbReference type="Proteomes" id="UP000688947"/>
    </source>
</evidence>
<evidence type="ECO:0000256" key="6">
    <source>
        <dbReference type="SAM" id="MobiDB-lite"/>
    </source>
</evidence>
<dbReference type="PROSITE" id="PS50222">
    <property type="entry name" value="EF_HAND_2"/>
    <property type="match status" value="1"/>
</dbReference>
<feature type="region of interest" description="Disordered" evidence="6">
    <location>
        <begin position="541"/>
        <end position="678"/>
    </location>
</feature>
<keyword evidence="2" id="KW-0547">Nucleotide-binding</keyword>
<reference evidence="8" key="1">
    <citation type="submission" date="2021-01" db="EMBL/GenBank/DDBJ databases">
        <title>Phytophthora aleatoria, a newly-described species from Pinus radiata is distinct from Phytophthora cactorum isolates based on comparative genomics.</title>
        <authorList>
            <person name="Mcdougal R."/>
            <person name="Panda P."/>
            <person name="Williams N."/>
            <person name="Studholme D.J."/>
        </authorList>
    </citation>
    <scope>NUCLEOTIDE SEQUENCE</scope>
    <source>
        <strain evidence="8">NZFS 3830</strain>
    </source>
</reference>
<dbReference type="InterPro" id="IPR002048">
    <property type="entry name" value="EF_hand_dom"/>
</dbReference>
<feature type="domain" description="EF-hand" evidence="7">
    <location>
        <begin position="741"/>
        <end position="776"/>
    </location>
</feature>
<feature type="active site" description="Glycyl thioester intermediate" evidence="5">
    <location>
        <position position="175"/>
    </location>
</feature>
<feature type="compositionally biased region" description="Low complexity" evidence="6">
    <location>
        <begin position="555"/>
        <end position="571"/>
    </location>
</feature>
<dbReference type="InterPro" id="IPR000594">
    <property type="entry name" value="ThiF_NAD_FAD-bd"/>
</dbReference>
<dbReference type="FunFam" id="3.40.50.720:FF:000618">
    <property type="entry name" value="SUMO-activating enzyme subunit 2"/>
    <property type="match status" value="1"/>
</dbReference>
<feature type="compositionally biased region" description="Basic and acidic residues" evidence="6">
    <location>
        <begin position="659"/>
        <end position="670"/>
    </location>
</feature>
<dbReference type="InterPro" id="IPR028077">
    <property type="entry name" value="UAE_UbL_dom"/>
</dbReference>
<evidence type="ECO:0000256" key="1">
    <source>
        <dbReference type="ARBA" id="ARBA00005673"/>
    </source>
</evidence>
<evidence type="ECO:0000259" key="7">
    <source>
        <dbReference type="PROSITE" id="PS50222"/>
    </source>
</evidence>
<dbReference type="VEuPathDB" id="FungiDB:PC110_g2317"/>
<feature type="compositionally biased region" description="Basic and acidic residues" evidence="6">
    <location>
        <begin position="626"/>
        <end position="650"/>
    </location>
</feature>
<dbReference type="PANTHER" id="PTHR10953">
    <property type="entry name" value="UBIQUITIN-ACTIVATING ENZYME E1"/>
    <property type="match status" value="1"/>
</dbReference>
<comment type="pathway">
    <text evidence="4">Protein modification.</text>
</comment>
<evidence type="ECO:0000256" key="5">
    <source>
        <dbReference type="PROSITE-ProRule" id="PRU10132"/>
    </source>
</evidence>
<name>A0A8T1URZ8_9STRA</name>
<sequence>MAGSLATVLGDDLRNKVQSARILVVGAGGIGCELLKNLVLSGFVDIELIDLDTIDVSNLNRQFLFRSHHVGKSKALVAKEIATSFNPRAKITAHHGNIKNSQFGLEYFQQFALVLNALDNVDARKHVNRLCLATNTPLIESGTTGYLGQVSVIKKGETACYECTPKVTQKQYPICTIRSTPEKMVHCIVWAKECYKLLFGNMKDSMLWEDPTNEDKSAFMDLCTRVPDLNFDDVTKLQEYSCGVFRGLFDYEIRKRLEMKTYMAAAKCPQPLVLEEIVGSNIVQAINLNDAAVKKQTDNGKVWNDRDVWSVSECVTRFVSCIVRILSSEQSRANLGSYEFDKDDATAMEFVTAAANLRASVFSISMESLYSCKGIAGNIIPAIATTNAIVAGLQVLEAFRILQAAKPVGEACKYTDCNRSWNARGELLQPSALEKPNPQCYVCSKHTVEVAVDTNRMFLRDLVEKVLKKKLGVNEPTISIGANTIYEEGEDAEMSLAVNLEKKLVDLPGKGIHHETTVSIEDFSQDFRCNIRVLHRDEEEFGGDATEFAPSQKDAASPATEAEVAAEAPEPQKSNQMPKDHHSDDNICVCDGASPSKKRRRAQSGEAERDPPVNGVAVSEEQTQESEEKVEASEENGHVEDEKEVEKEQVDGDVVSNGIKEREEQEKEATEAASEEVQVNGERQHQYLHQYQHQHQNSNQYLHPSQQQYSNQCLLQQFMLVLICDVEHALGPGYLQLEDTIAVSEMREMLQLMDQNGDEQISLREFVRYFAAGERDVATDMIDNGRKKELAALHVKRTVDLTPREEVDPIFAQLKNAVLQKEEPPMTPNDCKNGNIVWLPVKIAWSAVMEVPAS</sequence>
<dbReference type="AlphaFoldDB" id="A0A8T1URZ8"/>
<evidence type="ECO:0000256" key="3">
    <source>
        <dbReference type="ARBA" id="ARBA00022840"/>
    </source>
</evidence>
<proteinExistence type="inferred from homology"/>
<dbReference type="GO" id="GO:0031510">
    <property type="term" value="C:SUMO activating enzyme complex"/>
    <property type="evidence" value="ECO:0007669"/>
    <property type="project" value="TreeGrafter"/>
</dbReference>
<dbReference type="PROSITE" id="PS00865">
    <property type="entry name" value="UBIQUITIN_ACTIVAT_2"/>
    <property type="match status" value="1"/>
</dbReference>